<reference evidence="4" key="1">
    <citation type="submission" date="2016-06" db="EMBL/GenBank/DDBJ databases">
        <title>Draft Genome sequence of the fungus Inonotus baumii.</title>
        <authorList>
            <person name="Zhu H."/>
            <person name="Lin W."/>
        </authorList>
    </citation>
    <scope>NUCLEOTIDE SEQUENCE</scope>
    <source>
        <strain evidence="4">821</strain>
    </source>
</reference>
<gene>
    <name evidence="4" type="ORF">A7U60_g8257</name>
</gene>
<feature type="domain" description="Auxiliary Activity family 9 catalytic" evidence="3">
    <location>
        <begin position="70"/>
        <end position="256"/>
    </location>
</feature>
<dbReference type="EC" id="1.14.99.56" evidence="2"/>
<keyword evidence="4" id="KW-0378">Hydrolase</keyword>
<dbReference type="GO" id="GO:0005576">
    <property type="term" value="C:extracellular region"/>
    <property type="evidence" value="ECO:0007669"/>
    <property type="project" value="UniProtKB-SubCell"/>
</dbReference>
<dbReference type="GO" id="GO:0030248">
    <property type="term" value="F:cellulose binding"/>
    <property type="evidence" value="ECO:0007669"/>
    <property type="project" value="UniProtKB-UniRule"/>
</dbReference>
<dbReference type="EMBL" id="LNZH02000214">
    <property type="protein sequence ID" value="OCB84733.1"/>
    <property type="molecule type" value="Genomic_DNA"/>
</dbReference>
<keyword evidence="5" id="KW-1185">Reference proteome</keyword>
<dbReference type="InterPro" id="IPR049892">
    <property type="entry name" value="AA9"/>
</dbReference>
<dbReference type="GO" id="GO:0008810">
    <property type="term" value="F:cellulase activity"/>
    <property type="evidence" value="ECO:0007669"/>
    <property type="project" value="UniProtKB-UniRule"/>
</dbReference>
<evidence type="ECO:0000256" key="2">
    <source>
        <dbReference type="RuleBase" id="RU368122"/>
    </source>
</evidence>
<proteinExistence type="predicted"/>
<dbReference type="InterPro" id="IPR005103">
    <property type="entry name" value="AA9_LPMO"/>
</dbReference>
<evidence type="ECO:0000313" key="4">
    <source>
        <dbReference type="EMBL" id="OCB84733.1"/>
    </source>
</evidence>
<name>A0A9Q5HRN4_SANBA</name>
<comment type="subcellular location">
    <subcellularLocation>
        <location evidence="2">Secreted</location>
    </subcellularLocation>
</comment>
<dbReference type="PANTHER" id="PTHR33353">
    <property type="entry name" value="PUTATIVE (AFU_ORTHOLOGUE AFUA_1G12560)-RELATED"/>
    <property type="match status" value="1"/>
</dbReference>
<sequence length="268" mass="28604">MRYEQIELDVANHFSECQRSFFRPFAKALHKRGRTNAASYLDNRCLAYIDMKLTSALLLAIGAAHSASAHYIWTTLITDSTTSTAAVRQPQNNSPVTDVTSSDITCNVNPSSASETVDVPAGSTVGFQLDNTVYHQGPAAIYLGQAPGSAAEWDGSGANWFKIAEWGATFDPFTFTDYGASQLTTTIPSDVPAGEYLVRIEQIGLHVPDAPQWYISCAQINVTGGGSANPSKVSIPGYVSPDDPGLTVDIYDPVPTAYTVPGPAVFTG</sequence>
<keyword evidence="2" id="KW-0119">Carbohydrate metabolism</keyword>
<keyword evidence="2" id="KW-0136">Cellulose degradation</keyword>
<protein>
    <recommendedName>
        <fullName evidence="2">AA9 family lytic polysaccharide monooxygenase</fullName>
        <ecNumber evidence="2">1.14.99.56</ecNumber>
    </recommendedName>
    <alternativeName>
        <fullName evidence="2">Endo-beta-1,4-glucanase</fullName>
    </alternativeName>
    <alternativeName>
        <fullName evidence="2">Glycosyl hydrolase 61 family protein</fullName>
    </alternativeName>
</protein>
<dbReference type="PANTHER" id="PTHR33353:SF11">
    <property type="entry name" value="GLYCOSYLHYDROLASE FAMILY 61-7 PROTEIN"/>
    <property type="match status" value="1"/>
</dbReference>
<dbReference type="Pfam" id="PF03443">
    <property type="entry name" value="AA9"/>
    <property type="match status" value="1"/>
</dbReference>
<dbReference type="GO" id="GO:0030245">
    <property type="term" value="P:cellulose catabolic process"/>
    <property type="evidence" value="ECO:0007669"/>
    <property type="project" value="UniProtKB-UniRule"/>
</dbReference>
<comment type="domain">
    <text evidence="2">Has a modular structure: an endo-beta-1,4-glucanase catalytic module at the N-terminus, a linker rich in serines and threonines, and a C-terminal carbohydrate-binding module (CBM).</text>
</comment>
<keyword evidence="1 2" id="KW-1015">Disulfide bond</keyword>
<comment type="catalytic activity">
    <reaction evidence="2">
        <text>[(1-&gt;4)-beta-D-glucosyl]n+m + reduced acceptor + O2 = 4-dehydro-beta-D-glucosyl-[(1-&gt;4)-beta-D-glucosyl]n-1 + [(1-&gt;4)-beta-D-glucosyl]m + acceptor + H2O.</text>
        <dbReference type="EC" id="1.14.99.56"/>
    </reaction>
</comment>
<evidence type="ECO:0000256" key="1">
    <source>
        <dbReference type="ARBA" id="ARBA00023157"/>
    </source>
</evidence>
<organism evidence="4 5">
    <name type="scientific">Sanghuangporus baumii</name>
    <name type="common">Phellinus baumii</name>
    <dbReference type="NCBI Taxonomy" id="108892"/>
    <lineage>
        <taxon>Eukaryota</taxon>
        <taxon>Fungi</taxon>
        <taxon>Dikarya</taxon>
        <taxon>Basidiomycota</taxon>
        <taxon>Agaricomycotina</taxon>
        <taxon>Agaricomycetes</taxon>
        <taxon>Hymenochaetales</taxon>
        <taxon>Hymenochaetaceae</taxon>
        <taxon>Sanghuangporus</taxon>
    </lineage>
</organism>
<accession>A0A9Q5HRN4</accession>
<dbReference type="AlphaFoldDB" id="A0A9Q5HRN4"/>
<evidence type="ECO:0000313" key="5">
    <source>
        <dbReference type="Proteomes" id="UP000757232"/>
    </source>
</evidence>
<dbReference type="Gene3D" id="2.70.50.70">
    <property type="match status" value="1"/>
</dbReference>
<comment type="caution">
    <text evidence="4">The sequence shown here is derived from an EMBL/GenBank/DDBJ whole genome shotgun (WGS) entry which is preliminary data.</text>
</comment>
<dbReference type="Proteomes" id="UP000757232">
    <property type="component" value="Unassembled WGS sequence"/>
</dbReference>
<dbReference type="OrthoDB" id="3496539at2759"/>
<evidence type="ECO:0000259" key="3">
    <source>
        <dbReference type="Pfam" id="PF03443"/>
    </source>
</evidence>
<comment type="function">
    <text evidence="2">Lytic polysaccharide monooxygenase (LMPO) that depolymerizes crystalline and amorphous polysaccharides via the oxidation of scissile alpha- or beta-(1-4)-glycosidic bonds, yielding C1 and/or C4 oxidation products. Catalysis by LPMOs requires the reduction of the active-site copper from Cu(II) to Cu(I) by a reducing agent and H(2)O(2) or O(2) as a cosubstrate.</text>
</comment>
<dbReference type="CDD" id="cd21175">
    <property type="entry name" value="LPMO_AA9"/>
    <property type="match status" value="1"/>
</dbReference>
<keyword evidence="2" id="KW-0624">Polysaccharide degradation</keyword>
<keyword evidence="2" id="KW-0964">Secreted</keyword>